<dbReference type="GO" id="GO:0008270">
    <property type="term" value="F:zinc ion binding"/>
    <property type="evidence" value="ECO:0007669"/>
    <property type="project" value="UniProtKB-UniRule"/>
</dbReference>
<organism evidence="10 11">
    <name type="scientific">Selenobaculum gibii</name>
    <dbReference type="NCBI Taxonomy" id="3054208"/>
    <lineage>
        <taxon>Bacteria</taxon>
        <taxon>Bacillati</taxon>
        <taxon>Bacillota</taxon>
        <taxon>Negativicutes</taxon>
        <taxon>Selenomonadales</taxon>
        <taxon>Selenomonadaceae</taxon>
        <taxon>Selenobaculum</taxon>
    </lineage>
</organism>
<evidence type="ECO:0000256" key="1">
    <source>
        <dbReference type="ARBA" id="ARBA00010875"/>
    </source>
</evidence>
<dbReference type="PANTHER" id="PTHR46986">
    <property type="entry name" value="ENDORIBONUCLEASE YBEY, CHLOROPLASTIC"/>
    <property type="match status" value="1"/>
</dbReference>
<evidence type="ECO:0000313" key="11">
    <source>
        <dbReference type="Proteomes" id="UP001243623"/>
    </source>
</evidence>
<dbReference type="HAMAP" id="MF_00009">
    <property type="entry name" value="Endoribonucl_YbeY"/>
    <property type="match status" value="1"/>
</dbReference>
<dbReference type="RefSeq" id="WP_147669888.1">
    <property type="nucleotide sequence ID" value="NZ_CP120678.1"/>
</dbReference>
<dbReference type="SUPFAM" id="SSF55486">
    <property type="entry name" value="Metalloproteases ('zincins'), catalytic domain"/>
    <property type="match status" value="1"/>
</dbReference>
<protein>
    <recommendedName>
        <fullName evidence="9">Endoribonuclease YbeY</fullName>
        <ecNumber evidence="9">3.1.-.-</ecNumber>
    </recommendedName>
</protein>
<dbReference type="Gene3D" id="3.40.390.30">
    <property type="entry name" value="Metalloproteases ('zincins'), catalytic domain"/>
    <property type="match status" value="1"/>
</dbReference>
<dbReference type="EMBL" id="CP120678">
    <property type="protein sequence ID" value="WIW69791.1"/>
    <property type="molecule type" value="Genomic_DNA"/>
</dbReference>
<name>A0A9Y2AGY7_9FIRM</name>
<keyword evidence="7 9" id="KW-0378">Hydrolase</keyword>
<evidence type="ECO:0000256" key="4">
    <source>
        <dbReference type="ARBA" id="ARBA00022722"/>
    </source>
</evidence>
<keyword evidence="6 9" id="KW-0255">Endonuclease</keyword>
<dbReference type="GO" id="GO:0006364">
    <property type="term" value="P:rRNA processing"/>
    <property type="evidence" value="ECO:0007669"/>
    <property type="project" value="UniProtKB-UniRule"/>
</dbReference>
<comment type="function">
    <text evidence="9">Single strand-specific metallo-endoribonuclease involved in late-stage 70S ribosome quality control and in maturation of the 3' terminus of the 16S rRNA.</text>
</comment>
<gene>
    <name evidence="9 10" type="primary">ybeY</name>
    <name evidence="10" type="ORF">P3F81_07650</name>
</gene>
<dbReference type="GO" id="GO:0004222">
    <property type="term" value="F:metalloendopeptidase activity"/>
    <property type="evidence" value="ECO:0007669"/>
    <property type="project" value="InterPro"/>
</dbReference>
<evidence type="ECO:0000256" key="2">
    <source>
        <dbReference type="ARBA" id="ARBA00022517"/>
    </source>
</evidence>
<keyword evidence="11" id="KW-1185">Reference proteome</keyword>
<evidence type="ECO:0000256" key="7">
    <source>
        <dbReference type="ARBA" id="ARBA00022801"/>
    </source>
</evidence>
<dbReference type="InterPro" id="IPR002036">
    <property type="entry name" value="YbeY"/>
</dbReference>
<evidence type="ECO:0000256" key="5">
    <source>
        <dbReference type="ARBA" id="ARBA00022723"/>
    </source>
</evidence>
<feature type="binding site" evidence="9">
    <location>
        <position position="124"/>
    </location>
    <ligand>
        <name>Zn(2+)</name>
        <dbReference type="ChEBI" id="CHEBI:29105"/>
        <note>catalytic</note>
    </ligand>
</feature>
<keyword evidence="3 9" id="KW-0698">rRNA processing</keyword>
<keyword evidence="9" id="KW-0963">Cytoplasm</keyword>
<evidence type="ECO:0000256" key="9">
    <source>
        <dbReference type="HAMAP-Rule" id="MF_00009"/>
    </source>
</evidence>
<evidence type="ECO:0000256" key="6">
    <source>
        <dbReference type="ARBA" id="ARBA00022759"/>
    </source>
</evidence>
<keyword evidence="5 9" id="KW-0479">Metal-binding</keyword>
<comment type="subcellular location">
    <subcellularLocation>
        <location evidence="9">Cytoplasm</location>
    </subcellularLocation>
</comment>
<evidence type="ECO:0000313" key="10">
    <source>
        <dbReference type="EMBL" id="WIW69791.1"/>
    </source>
</evidence>
<comment type="cofactor">
    <cofactor evidence="9">
        <name>Zn(2+)</name>
        <dbReference type="ChEBI" id="CHEBI:29105"/>
    </cofactor>
    <text evidence="9">Binds 1 zinc ion.</text>
</comment>
<keyword evidence="2 9" id="KW-0690">Ribosome biogenesis</keyword>
<feature type="binding site" evidence="9">
    <location>
        <position position="120"/>
    </location>
    <ligand>
        <name>Zn(2+)</name>
        <dbReference type="ChEBI" id="CHEBI:29105"/>
        <note>catalytic</note>
    </ligand>
</feature>
<dbReference type="Proteomes" id="UP001243623">
    <property type="component" value="Chromosome"/>
</dbReference>
<evidence type="ECO:0000256" key="3">
    <source>
        <dbReference type="ARBA" id="ARBA00022552"/>
    </source>
</evidence>
<dbReference type="KEGG" id="sgbi:P3F81_07650"/>
<keyword evidence="4 9" id="KW-0540">Nuclease</keyword>
<dbReference type="InterPro" id="IPR023091">
    <property type="entry name" value="MetalPrtase_cat_dom_sf_prd"/>
</dbReference>
<accession>A0A9Y2AGY7</accession>
<dbReference type="AlphaFoldDB" id="A0A9Y2AGY7"/>
<dbReference type="PANTHER" id="PTHR46986:SF1">
    <property type="entry name" value="ENDORIBONUCLEASE YBEY, CHLOROPLASTIC"/>
    <property type="match status" value="1"/>
</dbReference>
<dbReference type="EC" id="3.1.-.-" evidence="9"/>
<proteinExistence type="inferred from homology"/>
<dbReference type="GO" id="GO:0005737">
    <property type="term" value="C:cytoplasm"/>
    <property type="evidence" value="ECO:0007669"/>
    <property type="project" value="UniProtKB-SubCell"/>
</dbReference>
<comment type="similarity">
    <text evidence="1 9">Belongs to the endoribonuclease YbeY family.</text>
</comment>
<sequence length="155" mass="17659">MEIVLENFPQEVQVTAAMEEIVKKVLNKVAELYGLEEDAEVGVTLTDNEYIKELNTKYRNKECSTDVLSFALNEGEEPEIVDGPSVNLIGDIIISVETAQMQAEEYGHSLERELAFLTVHGMMHLLGYDHIEEEDRIEMRKEEEYVLGELGIPRK</sequence>
<dbReference type="GO" id="GO:0004521">
    <property type="term" value="F:RNA endonuclease activity"/>
    <property type="evidence" value="ECO:0007669"/>
    <property type="project" value="UniProtKB-UniRule"/>
</dbReference>
<keyword evidence="8 9" id="KW-0862">Zinc</keyword>
<dbReference type="NCBIfam" id="TIGR00043">
    <property type="entry name" value="rRNA maturation RNase YbeY"/>
    <property type="match status" value="1"/>
</dbReference>
<reference evidence="10" key="1">
    <citation type="submission" date="2023-03" db="EMBL/GenBank/DDBJ databases">
        <title>Selenobaculum gbiensis gen. nov. sp. nov., a new bacterium isolated from the gut microbiota of IBD patient.</title>
        <authorList>
            <person name="Yeo S."/>
            <person name="Park H."/>
            <person name="Huh C.S."/>
        </authorList>
    </citation>
    <scope>NUCLEOTIDE SEQUENCE</scope>
    <source>
        <strain evidence="10">ICN-92133</strain>
    </source>
</reference>
<evidence type="ECO:0000256" key="8">
    <source>
        <dbReference type="ARBA" id="ARBA00022833"/>
    </source>
</evidence>
<feature type="binding site" evidence="9">
    <location>
        <position position="130"/>
    </location>
    <ligand>
        <name>Zn(2+)</name>
        <dbReference type="ChEBI" id="CHEBI:29105"/>
        <note>catalytic</note>
    </ligand>
</feature>
<dbReference type="Pfam" id="PF02130">
    <property type="entry name" value="YbeY"/>
    <property type="match status" value="1"/>
</dbReference>